<dbReference type="SUPFAM" id="SSF55394">
    <property type="entry name" value="Bactericidal permeability-increasing protein, BPI"/>
    <property type="match status" value="2"/>
</dbReference>
<evidence type="ECO:0000256" key="3">
    <source>
        <dbReference type="ARBA" id="ARBA00022525"/>
    </source>
</evidence>
<comment type="subcellular location">
    <subcellularLocation>
        <location evidence="1 7">Secreted</location>
    </subcellularLocation>
</comment>
<evidence type="ECO:0000259" key="10">
    <source>
        <dbReference type="SMART" id="SM00329"/>
    </source>
</evidence>
<dbReference type="PANTHER" id="PTHR10504:SF132">
    <property type="entry name" value="BACTERICIDAL PERMEABILITY-INCREASING PROTEIN"/>
    <property type="match status" value="1"/>
</dbReference>
<name>A0A6G1Q2D4_CHAAH</name>
<dbReference type="Gene3D" id="3.15.20.10">
    <property type="entry name" value="Bactericidal permeability-increasing protein, domain 2"/>
    <property type="match status" value="1"/>
</dbReference>
<reference evidence="12" key="2">
    <citation type="submission" date="2019-02" db="EMBL/GenBank/DDBJ databases">
        <title>Opniocepnalus argus Var Kimnra genome.</title>
        <authorList>
            <person name="Zhou C."/>
            <person name="Xiao S."/>
        </authorList>
    </citation>
    <scope>NUCLEOTIDE SEQUENCE [LARGE SCALE GENOMIC DNA]</scope>
</reference>
<evidence type="ECO:0000256" key="2">
    <source>
        <dbReference type="ARBA" id="ARBA00007292"/>
    </source>
</evidence>
<keyword evidence="7" id="KW-0399">Innate immunity</keyword>
<dbReference type="InterPro" id="IPR001124">
    <property type="entry name" value="Lipid-bd_serum_glycop_C"/>
</dbReference>
<dbReference type="AlphaFoldDB" id="A0A6G1Q2D4"/>
<dbReference type="InterPro" id="IPR030675">
    <property type="entry name" value="BPI/LBP"/>
</dbReference>
<dbReference type="Pfam" id="PF01273">
    <property type="entry name" value="LBP_BPI_CETP"/>
    <property type="match status" value="1"/>
</dbReference>
<dbReference type="Pfam" id="PF02886">
    <property type="entry name" value="LBP_BPI_CETP_C"/>
    <property type="match status" value="1"/>
</dbReference>
<accession>A0A6G1Q2D4</accession>
<feature type="chain" id="PRO_5026243565" description="Bactericidal permeability-increasing protein" evidence="8">
    <location>
        <begin position="29"/>
        <end position="485"/>
    </location>
</feature>
<dbReference type="SMART" id="SM00329">
    <property type="entry name" value="BPI2"/>
    <property type="match status" value="1"/>
</dbReference>
<evidence type="ECO:0000313" key="11">
    <source>
        <dbReference type="EMBL" id="KAF3696685.1"/>
    </source>
</evidence>
<feature type="disulfide bond" evidence="6">
    <location>
        <begin position="163"/>
        <end position="202"/>
    </location>
</feature>
<dbReference type="GO" id="GO:0045087">
    <property type="term" value="P:innate immune response"/>
    <property type="evidence" value="ECO:0007669"/>
    <property type="project" value="UniProtKB-UniRule"/>
</dbReference>
<dbReference type="FunFam" id="3.15.20.10:FF:000001">
    <property type="entry name" value="Phospholipid transfer protein"/>
    <property type="match status" value="1"/>
</dbReference>
<evidence type="ECO:0000256" key="7">
    <source>
        <dbReference type="RuleBase" id="RU369039"/>
    </source>
</evidence>
<keyword evidence="3 7" id="KW-0964">Secreted</keyword>
<comment type="domain">
    <text evidence="7">The N- and C-terminal barrels adopt an identical fold despite having only 13% of conserved residues.</text>
</comment>
<evidence type="ECO:0000313" key="12">
    <source>
        <dbReference type="Proteomes" id="UP000503349"/>
    </source>
</evidence>
<keyword evidence="7 8" id="KW-0732">Signal</keyword>
<keyword evidence="7" id="KW-0044">Antibiotic</keyword>
<feature type="domain" description="Lipid-binding serum glycoprotein N-terminal" evidence="9">
    <location>
        <begin position="37"/>
        <end position="259"/>
    </location>
</feature>
<evidence type="ECO:0000259" key="9">
    <source>
        <dbReference type="SMART" id="SM00328"/>
    </source>
</evidence>
<dbReference type="PROSITE" id="PS51257">
    <property type="entry name" value="PROKAR_LIPOPROTEIN"/>
    <property type="match status" value="1"/>
</dbReference>
<keyword evidence="5 7" id="KW-0325">Glycoprotein</keyword>
<dbReference type="PIRSF" id="PIRSF002417">
    <property type="entry name" value="Lipid_binding_protein"/>
    <property type="match status" value="1"/>
</dbReference>
<comment type="similarity">
    <text evidence="2">Belongs to the BPI/LBP/Plunc superfamily. BPI/LBP family.</text>
</comment>
<dbReference type="PANTHER" id="PTHR10504">
    <property type="entry name" value="BACTERICIDAL PERMEABILITY-INCREASING BPI PROTEIN-RELATED"/>
    <property type="match status" value="1"/>
</dbReference>
<proteinExistence type="inferred from homology"/>
<keyword evidence="12" id="KW-1185">Reference proteome</keyword>
<sequence>MCCFHQRGHSNMLLSVLLLFTSLSCTCGENPAIQFILSNKGLQYGKHVGTDWIQESLERVTFPDISGEVDIGLLGSIDYTLSDITIIKCDLPEPTVEFYPDATGFKTSVQGLSIALTGGWRTHYHIIDISGSFEMAIFNINVVSVVELGKDPNGHLSVSSVSCDADVGDVDIQFHGGASWIFQPFVRYFKRHITNEIQRNICPNVKGILVNLESYLQSMNVSFDVDQVLTLDLPLTGLPVINASGLNLGFKGEFYNIKTHMEPPFKAQPFTMSEQQGYMFSVGVSEFTLNSAAYAYYSAGLFQADINDSTVFQYVHVHLNTTTVGKFIPQLPHMFPDQLMSLKFYAREVPVFSFQPDAVKLGFQGAVKAFALQPNGTQSPLFTLSFDSKFSGKMYISGERLKGSIQMDNFTLTLAASEVGTFKTDALEKVLTIGIKFNVVTQVNKKLGEGFPLPRMKRAQLVNSVLNVEEGFIAMSSDAEVVLTD</sequence>
<comment type="function">
    <text evidence="7">The cytotoxic action of BPI is limited to many species of Gram-negative bacteria; this specificity may be explained by a strong affinity of the very basic N-terminal half for the negatively charged lipopolysaccharides that are unique to the Gram-negative bacterial outer envelope.</text>
</comment>
<dbReference type="InterPro" id="IPR017943">
    <property type="entry name" value="Bactericidal_perm-incr_a/b_dom"/>
</dbReference>
<reference evidence="11 12" key="1">
    <citation type="submission" date="2019-02" db="EMBL/GenBank/DDBJ databases">
        <title>Opniocepnalus argus genome.</title>
        <authorList>
            <person name="Zhou C."/>
            <person name="Xiao S."/>
        </authorList>
    </citation>
    <scope>NUCLEOTIDE SEQUENCE [LARGE SCALE GENOMIC DNA]</scope>
    <source>
        <strain evidence="11">OARG1902GOOAL</strain>
        <tissue evidence="11">Muscle</tissue>
    </source>
</reference>
<evidence type="ECO:0000256" key="1">
    <source>
        <dbReference type="ARBA" id="ARBA00004613"/>
    </source>
</evidence>
<keyword evidence="4 6" id="KW-1015">Disulfide bond</keyword>
<organism evidence="11 12">
    <name type="scientific">Channa argus</name>
    <name type="common">Northern snakehead</name>
    <name type="synonym">Ophicephalus argus</name>
    <dbReference type="NCBI Taxonomy" id="215402"/>
    <lineage>
        <taxon>Eukaryota</taxon>
        <taxon>Metazoa</taxon>
        <taxon>Chordata</taxon>
        <taxon>Craniata</taxon>
        <taxon>Vertebrata</taxon>
        <taxon>Euteleostomi</taxon>
        <taxon>Actinopterygii</taxon>
        <taxon>Neopterygii</taxon>
        <taxon>Teleostei</taxon>
        <taxon>Neoteleostei</taxon>
        <taxon>Acanthomorphata</taxon>
        <taxon>Anabantaria</taxon>
        <taxon>Anabantiformes</taxon>
        <taxon>Channoidei</taxon>
        <taxon>Channidae</taxon>
        <taxon>Channa</taxon>
    </lineage>
</organism>
<feature type="signal peptide" evidence="8">
    <location>
        <begin position="1"/>
        <end position="28"/>
    </location>
</feature>
<dbReference type="EMBL" id="CM015723">
    <property type="protein sequence ID" value="KAF3696685.1"/>
    <property type="molecule type" value="Genomic_DNA"/>
</dbReference>
<evidence type="ECO:0000256" key="5">
    <source>
        <dbReference type="ARBA" id="ARBA00023180"/>
    </source>
</evidence>
<evidence type="ECO:0000256" key="4">
    <source>
        <dbReference type="ARBA" id="ARBA00023157"/>
    </source>
</evidence>
<dbReference type="GO" id="GO:0008289">
    <property type="term" value="F:lipid binding"/>
    <property type="evidence" value="ECO:0007669"/>
    <property type="project" value="InterPro"/>
</dbReference>
<evidence type="ECO:0000256" key="6">
    <source>
        <dbReference type="PIRSR" id="PIRSR002417-50"/>
    </source>
</evidence>
<dbReference type="Gene3D" id="3.15.10.10">
    <property type="entry name" value="Bactericidal permeability-increasing protein, domain 1"/>
    <property type="match status" value="1"/>
</dbReference>
<evidence type="ECO:0000256" key="8">
    <source>
        <dbReference type="SAM" id="SignalP"/>
    </source>
</evidence>
<comment type="domain">
    <text evidence="7">The N-terminal region may be exposed to the interior of the granule, whereas the C-terminal portion may be embedded in the membrane. During phagocytosis and degranulation, proteases may be released and activated and cleave BPI at the junction of the N- and C-terminal portions of the molecule, providing controlled release of the N-terminal antibacterial fragment when bacteria are ingested.</text>
</comment>
<dbReference type="FunFam" id="3.15.10.10:FF:000001">
    <property type="entry name" value="phospholipid transfer protein-like"/>
    <property type="match status" value="1"/>
</dbReference>
<dbReference type="GO" id="GO:0005615">
    <property type="term" value="C:extracellular space"/>
    <property type="evidence" value="ECO:0007669"/>
    <property type="project" value="UniProtKB-UniRule"/>
</dbReference>
<dbReference type="GO" id="GO:0050829">
    <property type="term" value="P:defense response to Gram-negative bacterium"/>
    <property type="evidence" value="ECO:0007669"/>
    <property type="project" value="UniProtKB-UniRule"/>
</dbReference>
<dbReference type="InterPro" id="IPR017942">
    <property type="entry name" value="Lipid-bd_serum_glycop_N"/>
</dbReference>
<feature type="domain" description="Lipid-binding serum glycoprotein C-terminal" evidence="10">
    <location>
        <begin position="274"/>
        <end position="477"/>
    </location>
</feature>
<keyword evidence="7" id="KW-0391">Immunity</keyword>
<protein>
    <recommendedName>
        <fullName evidence="7">Bactericidal permeability-increasing protein</fullName>
        <shortName evidence="7">BPI</shortName>
    </recommendedName>
</protein>
<dbReference type="Proteomes" id="UP000503349">
    <property type="component" value="Chromosome 12"/>
</dbReference>
<keyword evidence="7" id="KW-0929">Antimicrobial</keyword>
<dbReference type="InterPro" id="IPR032942">
    <property type="entry name" value="BPI/LBP/Plunc"/>
</dbReference>
<gene>
    <name evidence="11" type="ORF">EXN66_Car012363</name>
</gene>
<dbReference type="SMART" id="SM00328">
    <property type="entry name" value="BPI1"/>
    <property type="match status" value="1"/>
</dbReference>
<comment type="subunit">
    <text evidence="7">Monomer. Homodimer; disulfide-linked.</text>
</comment>